<dbReference type="RefSeq" id="WP_381501375.1">
    <property type="nucleotide sequence ID" value="NZ_JBHUOM010000006.1"/>
</dbReference>
<evidence type="ECO:0000259" key="3">
    <source>
        <dbReference type="Pfam" id="PF22725"/>
    </source>
</evidence>
<dbReference type="Proteomes" id="UP001597512">
    <property type="component" value="Unassembled WGS sequence"/>
</dbReference>
<accession>A0ABW6AJX8</accession>
<dbReference type="InterPro" id="IPR000683">
    <property type="entry name" value="Gfo/Idh/MocA-like_OxRdtase_N"/>
</dbReference>
<reference evidence="5" key="1">
    <citation type="journal article" date="2019" name="Int. J. Syst. Evol. Microbiol.">
        <title>The Global Catalogue of Microorganisms (GCM) 10K type strain sequencing project: providing services to taxonomists for standard genome sequencing and annotation.</title>
        <authorList>
            <consortium name="The Broad Institute Genomics Platform"/>
            <consortium name="The Broad Institute Genome Sequencing Center for Infectious Disease"/>
            <person name="Wu L."/>
            <person name="Ma J."/>
        </authorList>
    </citation>
    <scope>NUCLEOTIDE SEQUENCE [LARGE SCALE GENOMIC DNA]</scope>
    <source>
        <strain evidence="5">KCTC 52490</strain>
    </source>
</reference>
<dbReference type="Pfam" id="PF22725">
    <property type="entry name" value="GFO_IDH_MocA_C3"/>
    <property type="match status" value="1"/>
</dbReference>
<evidence type="ECO:0000256" key="1">
    <source>
        <dbReference type="ARBA" id="ARBA00023002"/>
    </source>
</evidence>
<evidence type="ECO:0000313" key="5">
    <source>
        <dbReference type="Proteomes" id="UP001597512"/>
    </source>
</evidence>
<gene>
    <name evidence="4" type="ORF">ACFS25_13280</name>
</gene>
<dbReference type="Gene3D" id="3.30.360.10">
    <property type="entry name" value="Dihydrodipicolinate Reductase, domain 2"/>
    <property type="match status" value="1"/>
</dbReference>
<dbReference type="SUPFAM" id="SSF51735">
    <property type="entry name" value="NAD(P)-binding Rossmann-fold domains"/>
    <property type="match status" value="1"/>
</dbReference>
<protein>
    <submittedName>
        <fullName evidence="4">Gfo/Idh/MocA family protein</fullName>
    </submittedName>
</protein>
<sequence length="404" mass="45042">MQQIAMLGGGFIGRFYAESLHGQRSRDRVIAIYARREETAQKFAADYGCAIWSTDMEAVIAHPDVTMVCIALPNNLHAAAVLLCAKHKKNVVCTKPLGRTADEALHMMQAVEEAGIFGGYLEDLCYSPKFLKALESVKSGALGRILWAKSREAHPGPHSNWFWDKEQAGGGCMLDLGCHCVEIARSFIGKDVRPVEVMCWAATQVKPIDAEDHAIALVKYENGAIGQFEVSWVFRGGMDLRDEVMGTEGTIWINNFLRTGFEMYTSGKGADYVAEKAESNSGWLFPVGDEVNDLGYNHMFTDMFKSCEEGRQPAETFYDGYVVNAVLDAAYHSAESKQWEQVNLPVWRGKEGLSQEKTLTDYDADHYLIKEEITHDGRHKLILKDKVSGKIVEKDLPLTKPETT</sequence>
<dbReference type="PANTHER" id="PTHR43818">
    <property type="entry name" value="BCDNA.GH03377"/>
    <property type="match status" value="1"/>
</dbReference>
<dbReference type="InterPro" id="IPR050463">
    <property type="entry name" value="Gfo/Idh/MocA_oxidrdct_glycsds"/>
</dbReference>
<keyword evidence="5" id="KW-1185">Reference proteome</keyword>
<feature type="domain" description="GFO/IDH/MocA-like oxidoreductase" evidence="3">
    <location>
        <begin position="130"/>
        <end position="251"/>
    </location>
</feature>
<dbReference type="InterPro" id="IPR055170">
    <property type="entry name" value="GFO_IDH_MocA-like_dom"/>
</dbReference>
<dbReference type="PANTHER" id="PTHR43818:SF11">
    <property type="entry name" value="BCDNA.GH03377"/>
    <property type="match status" value="1"/>
</dbReference>
<dbReference type="EMBL" id="JBHUOM010000006">
    <property type="protein sequence ID" value="MFD2934762.1"/>
    <property type="molecule type" value="Genomic_DNA"/>
</dbReference>
<dbReference type="SUPFAM" id="SSF55347">
    <property type="entry name" value="Glyceraldehyde-3-phosphate dehydrogenase-like, C-terminal domain"/>
    <property type="match status" value="1"/>
</dbReference>
<proteinExistence type="predicted"/>
<dbReference type="InterPro" id="IPR036291">
    <property type="entry name" value="NAD(P)-bd_dom_sf"/>
</dbReference>
<organism evidence="4 5">
    <name type="scientific">Spirosoma flavum</name>
    <dbReference type="NCBI Taxonomy" id="2048557"/>
    <lineage>
        <taxon>Bacteria</taxon>
        <taxon>Pseudomonadati</taxon>
        <taxon>Bacteroidota</taxon>
        <taxon>Cytophagia</taxon>
        <taxon>Cytophagales</taxon>
        <taxon>Cytophagaceae</taxon>
        <taxon>Spirosoma</taxon>
    </lineage>
</organism>
<keyword evidence="1" id="KW-0560">Oxidoreductase</keyword>
<evidence type="ECO:0000313" key="4">
    <source>
        <dbReference type="EMBL" id="MFD2934762.1"/>
    </source>
</evidence>
<dbReference type="Pfam" id="PF01408">
    <property type="entry name" value="GFO_IDH_MocA"/>
    <property type="match status" value="1"/>
</dbReference>
<feature type="domain" description="Gfo/Idh/MocA-like oxidoreductase N-terminal" evidence="2">
    <location>
        <begin position="4"/>
        <end position="115"/>
    </location>
</feature>
<evidence type="ECO:0000259" key="2">
    <source>
        <dbReference type="Pfam" id="PF01408"/>
    </source>
</evidence>
<comment type="caution">
    <text evidence="4">The sequence shown here is derived from an EMBL/GenBank/DDBJ whole genome shotgun (WGS) entry which is preliminary data.</text>
</comment>
<name>A0ABW6AJX8_9BACT</name>
<dbReference type="Gene3D" id="3.40.50.720">
    <property type="entry name" value="NAD(P)-binding Rossmann-like Domain"/>
    <property type="match status" value="1"/>
</dbReference>